<evidence type="ECO:0000313" key="1">
    <source>
        <dbReference type="EMBL" id="CAD6236946.1"/>
    </source>
</evidence>
<comment type="caution">
    <text evidence="1">The sequence shown here is derived from an EMBL/GenBank/DDBJ whole genome shotgun (WGS) entry which is preliminary data.</text>
</comment>
<reference evidence="1" key="1">
    <citation type="submission" date="2020-10" db="EMBL/GenBank/DDBJ databases">
        <authorList>
            <person name="Han B."/>
            <person name="Lu T."/>
            <person name="Zhao Q."/>
            <person name="Huang X."/>
            <person name="Zhao Y."/>
        </authorList>
    </citation>
    <scope>NUCLEOTIDE SEQUENCE</scope>
</reference>
<accession>A0A811P9W3</accession>
<organism evidence="1 2">
    <name type="scientific">Miscanthus lutarioriparius</name>
    <dbReference type="NCBI Taxonomy" id="422564"/>
    <lineage>
        <taxon>Eukaryota</taxon>
        <taxon>Viridiplantae</taxon>
        <taxon>Streptophyta</taxon>
        <taxon>Embryophyta</taxon>
        <taxon>Tracheophyta</taxon>
        <taxon>Spermatophyta</taxon>
        <taxon>Magnoliopsida</taxon>
        <taxon>Liliopsida</taxon>
        <taxon>Poales</taxon>
        <taxon>Poaceae</taxon>
        <taxon>PACMAD clade</taxon>
        <taxon>Panicoideae</taxon>
        <taxon>Andropogonodae</taxon>
        <taxon>Andropogoneae</taxon>
        <taxon>Saccharinae</taxon>
        <taxon>Miscanthus</taxon>
    </lineage>
</organism>
<sequence length="141" mass="15473">MEGDAILSSMDSLWFYSSVFLRLSSKHKESECAEELQQDLAETNKTTSGRPCRAPKCVKEAAAQTGRRAEGGIVRIAAARGCSWECDERMVAWHKEQRRRAPIAAAARARCSQATMPPPGEGVAMKAHLRSWAHAVACSVR</sequence>
<dbReference type="EMBL" id="CAJGYO010000006">
    <property type="protein sequence ID" value="CAD6236946.1"/>
    <property type="molecule type" value="Genomic_DNA"/>
</dbReference>
<evidence type="ECO:0000313" key="2">
    <source>
        <dbReference type="Proteomes" id="UP000604825"/>
    </source>
</evidence>
<protein>
    <submittedName>
        <fullName evidence="1">Uncharacterized protein</fullName>
    </submittedName>
</protein>
<keyword evidence="2" id="KW-1185">Reference proteome</keyword>
<dbReference type="AlphaFoldDB" id="A0A811P9W3"/>
<dbReference type="OrthoDB" id="1725654at2759"/>
<proteinExistence type="predicted"/>
<name>A0A811P9W3_9POAL</name>
<dbReference type="Proteomes" id="UP000604825">
    <property type="component" value="Unassembled WGS sequence"/>
</dbReference>
<gene>
    <name evidence="1" type="ORF">NCGR_LOCUS24698</name>
</gene>